<proteinExistence type="predicted"/>
<gene>
    <name evidence="2" type="ORF">LC586_36565</name>
</gene>
<evidence type="ECO:0000313" key="3">
    <source>
        <dbReference type="Proteomes" id="UP001199525"/>
    </source>
</evidence>
<dbReference type="EMBL" id="JAIVFQ010000133">
    <property type="protein sequence ID" value="MCC5604520.1"/>
    <property type="molecule type" value="Genomic_DNA"/>
</dbReference>
<reference evidence="2 3" key="1">
    <citation type="journal article" date="2021" name="Microorganisms">
        <title>Genome Evolution of Filamentous Cyanobacterium Nostoc Species: From Facultative Symbiosis to Free Living.</title>
        <authorList>
            <person name="Huo D."/>
            <person name="Li H."/>
            <person name="Cai F."/>
            <person name="Guo X."/>
            <person name="Qiao Z."/>
            <person name="Wang W."/>
            <person name="Yu G."/>
            <person name="Li R."/>
        </authorList>
    </citation>
    <scope>NUCLEOTIDE SEQUENCE [LARGE SCALE GENOMIC DNA]</scope>
    <source>
        <strain evidence="2 3">CHAB 5714</strain>
    </source>
</reference>
<dbReference type="RefSeq" id="WP_229490427.1">
    <property type="nucleotide sequence ID" value="NZ_JAIVFQ010000133.1"/>
</dbReference>
<name>A0ABS8IJP6_9NOSO</name>
<organism evidence="2 3">
    <name type="scientific">Nostoc favosum CHAB5714</name>
    <dbReference type="NCBI Taxonomy" id="2780399"/>
    <lineage>
        <taxon>Bacteria</taxon>
        <taxon>Bacillati</taxon>
        <taxon>Cyanobacteriota</taxon>
        <taxon>Cyanophyceae</taxon>
        <taxon>Nostocales</taxon>
        <taxon>Nostocaceae</taxon>
        <taxon>Nostoc</taxon>
        <taxon>Nostoc favosum</taxon>
    </lineage>
</organism>
<feature type="region of interest" description="Disordered" evidence="1">
    <location>
        <begin position="1"/>
        <end position="65"/>
    </location>
</feature>
<keyword evidence="3" id="KW-1185">Reference proteome</keyword>
<feature type="compositionally biased region" description="Basic and acidic residues" evidence="1">
    <location>
        <begin position="1"/>
        <end position="32"/>
    </location>
</feature>
<evidence type="ECO:0000313" key="2">
    <source>
        <dbReference type="EMBL" id="MCC5604520.1"/>
    </source>
</evidence>
<dbReference type="Proteomes" id="UP001199525">
    <property type="component" value="Unassembled WGS sequence"/>
</dbReference>
<accession>A0ABS8IJP6</accession>
<comment type="caution">
    <text evidence="2">The sequence shown here is derived from an EMBL/GenBank/DDBJ whole genome shotgun (WGS) entry which is preliminary data.</text>
</comment>
<protein>
    <submittedName>
        <fullName evidence="2">Uncharacterized protein</fullName>
    </submittedName>
</protein>
<evidence type="ECO:0000256" key="1">
    <source>
        <dbReference type="SAM" id="MobiDB-lite"/>
    </source>
</evidence>
<sequence>MENQEPKKAPEIKVESDRSPGTDRDPDIKSDASSHQNVEVKNQKPKKAPEITVESDRSPGTDRDV</sequence>
<feature type="compositionally biased region" description="Basic and acidic residues" evidence="1">
    <location>
        <begin position="54"/>
        <end position="65"/>
    </location>
</feature>